<keyword evidence="8" id="KW-1185">Reference proteome</keyword>
<dbReference type="Pfam" id="PF07065">
    <property type="entry name" value="D123"/>
    <property type="match status" value="2"/>
</dbReference>
<dbReference type="EMBL" id="JADDUC020000005">
    <property type="protein sequence ID" value="KAI1239506.1"/>
    <property type="molecule type" value="Genomic_DNA"/>
</dbReference>
<comment type="caution">
    <text evidence="6">The sequence shown here is derived from an EMBL/GenBank/DDBJ whole genome shotgun (WGS) entry which is preliminary data.</text>
</comment>
<evidence type="ECO:0000313" key="6">
    <source>
        <dbReference type="EMBL" id="KAG0121041.1"/>
    </source>
</evidence>
<comment type="function">
    <text evidence="4">ATP-dependent protein-folding chaperone for the eIF2 complex. Binds to the gamma subunit of the eIF2 complex which allows the subunit to assemble with the alpha and beta subunits.</text>
</comment>
<dbReference type="PANTHER" id="PTHR15323:SF6">
    <property type="entry name" value="CELL DIVISION CYCLE PROTEIN 123 HOMOLOG"/>
    <property type="match status" value="1"/>
</dbReference>
<dbReference type="GO" id="GO:0005737">
    <property type="term" value="C:cytoplasm"/>
    <property type="evidence" value="ECO:0007669"/>
    <property type="project" value="TreeGrafter"/>
</dbReference>
<organism evidence="6">
    <name type="scientific">Lamprotornis superbus</name>
    <dbReference type="NCBI Taxonomy" id="245042"/>
    <lineage>
        <taxon>Eukaryota</taxon>
        <taxon>Metazoa</taxon>
        <taxon>Chordata</taxon>
        <taxon>Craniata</taxon>
        <taxon>Vertebrata</taxon>
        <taxon>Euteleostomi</taxon>
        <taxon>Archelosauria</taxon>
        <taxon>Archosauria</taxon>
        <taxon>Dinosauria</taxon>
        <taxon>Saurischia</taxon>
        <taxon>Theropoda</taxon>
        <taxon>Coelurosauria</taxon>
        <taxon>Aves</taxon>
        <taxon>Neognathae</taxon>
        <taxon>Neoaves</taxon>
        <taxon>Telluraves</taxon>
        <taxon>Australaves</taxon>
        <taxon>Passeriformes</taxon>
        <taxon>Sturnidae</taxon>
        <taxon>Lamprotornis</taxon>
    </lineage>
</organism>
<evidence type="ECO:0000256" key="1">
    <source>
        <dbReference type="ARBA" id="ARBA00011047"/>
    </source>
</evidence>
<evidence type="ECO:0000256" key="3">
    <source>
        <dbReference type="ARBA" id="ARBA00044303"/>
    </source>
</evidence>
<dbReference type="AlphaFoldDB" id="A0A835NTR4"/>
<reference evidence="6" key="1">
    <citation type="submission" date="2020-10" db="EMBL/GenBank/DDBJ databases">
        <title>Feather gene expression reveals the developmental basis of iridescence in African starlings.</title>
        <authorList>
            <person name="Rubenstein D.R."/>
        </authorList>
    </citation>
    <scope>NUCLEOTIDE SEQUENCE</scope>
    <source>
        <strain evidence="6">SS15</strain>
        <tissue evidence="6">Liver</tissue>
    </source>
</reference>
<reference evidence="7" key="3">
    <citation type="submission" date="2022-01" db="EMBL/GenBank/DDBJ databases">
        <authorList>
            <person name="Rubenstein D.R."/>
        </authorList>
    </citation>
    <scope>NUCLEOTIDE SEQUENCE</scope>
    <source>
        <strain evidence="7">SS15</strain>
        <tissue evidence="7">Liver</tissue>
    </source>
</reference>
<accession>A0A835NTR4</accession>
<dbReference type="EMBL" id="JADDUC010000054">
    <property type="protein sequence ID" value="KAG0121041.1"/>
    <property type="molecule type" value="Genomic_DNA"/>
</dbReference>
<dbReference type="InterPro" id="IPR009772">
    <property type="entry name" value="CDC123"/>
</dbReference>
<gene>
    <name evidence="7" type="ORF">IHE44_0012631</name>
    <name evidence="6" type="ORF">IHE44_011638</name>
</gene>
<dbReference type="Proteomes" id="UP000618051">
    <property type="component" value="Unassembled WGS sequence"/>
</dbReference>
<evidence type="ECO:0000256" key="4">
    <source>
        <dbReference type="ARBA" id="ARBA00045515"/>
    </source>
</evidence>
<proteinExistence type="inferred from homology"/>
<evidence type="ECO:0000313" key="7">
    <source>
        <dbReference type="EMBL" id="KAI1239506.1"/>
    </source>
</evidence>
<evidence type="ECO:0000256" key="2">
    <source>
        <dbReference type="ARBA" id="ARBA00044080"/>
    </source>
</evidence>
<comment type="similarity">
    <text evidence="1">Belongs to the CDC123 family.</text>
</comment>
<feature type="compositionally biased region" description="Acidic residues" evidence="5">
    <location>
        <begin position="37"/>
        <end position="49"/>
    </location>
</feature>
<name>A0A835NTR4_9PASS</name>
<dbReference type="OrthoDB" id="360540at2759"/>
<evidence type="ECO:0000256" key="5">
    <source>
        <dbReference type="SAM" id="MobiDB-lite"/>
    </source>
</evidence>
<dbReference type="PANTHER" id="PTHR15323">
    <property type="entry name" value="D123 PROTEIN"/>
    <property type="match status" value="1"/>
</dbReference>
<feature type="region of interest" description="Disordered" evidence="5">
    <location>
        <begin position="26"/>
        <end position="49"/>
    </location>
</feature>
<evidence type="ECO:0000313" key="8">
    <source>
        <dbReference type="Proteomes" id="UP000618051"/>
    </source>
</evidence>
<sequence>MRFVVLPLPENVKEYLLDDGTLVVSGREDPPSHAQEGSDDAEEIQWSDDENTTTLKAPEFPEFTAKVQEAIISLGGSVFPKLNWSAPRDAYWIAMNSSLKCKALSDIFLLFKSSDFITRDLTQPSGNAPVVILNYLKYRENFNHLVLRKWCELIPGAEFRCFVKENKLLDETGFAHFAFLMPTYSQAPSSISASGISQRDYTQYYDHISKQHEEICRAIQEFFKKHIQYKFLDEDFVFDVYRDSRGKIWLIDFNPFGEVTDSLLFTWEELTSGKNLKGDQSEGEATEQDYPVFRCTNSKVTVQPSPYLSYRLPKDFVDLSTGEDVHKLIDFLKLIDATELRLRTPQCKYGNTNHLIGITELQKDPVGLVTDSDRLETGSSLSSHSKGKKAHLVSFVLAYTWERDSRSFEKEMQNGIMHTIVFSDV</sequence>
<reference evidence="7 8" key="2">
    <citation type="journal article" date="2021" name="J. Hered.">
        <title>Feather Gene Expression Elucidates the Developmental Basis of Plumage Iridescence in African Starlings.</title>
        <authorList>
            <person name="Rubenstein D.R."/>
            <person name="Corvelo A."/>
            <person name="MacManes M.D."/>
            <person name="Maia R."/>
            <person name="Narzisi G."/>
            <person name="Rousaki A."/>
            <person name="Vandenabeele P."/>
            <person name="Shawkey M.D."/>
            <person name="Solomon J."/>
        </authorList>
    </citation>
    <scope>NUCLEOTIDE SEQUENCE [LARGE SCALE GENOMIC DNA]</scope>
    <source>
        <strain evidence="7">SS15</strain>
    </source>
</reference>
<protein>
    <recommendedName>
        <fullName evidence="2">Translation initiation factor eIF2 assembly protein</fullName>
    </recommendedName>
    <alternativeName>
        <fullName evidence="3">Cell division cycle protein 123 homolog</fullName>
    </alternativeName>
</protein>